<feature type="compositionally biased region" description="Low complexity" evidence="2">
    <location>
        <begin position="234"/>
        <end position="251"/>
    </location>
</feature>
<evidence type="ECO:0000256" key="1">
    <source>
        <dbReference type="ARBA" id="ARBA00023172"/>
    </source>
</evidence>
<dbReference type="InterPro" id="IPR001584">
    <property type="entry name" value="Integrase_cat-core"/>
</dbReference>
<dbReference type="Pfam" id="PF00078">
    <property type="entry name" value="RVT_1"/>
    <property type="match status" value="1"/>
</dbReference>
<feature type="compositionally biased region" description="Basic residues" evidence="2">
    <location>
        <begin position="265"/>
        <end position="282"/>
    </location>
</feature>
<dbReference type="Pfam" id="PF03732">
    <property type="entry name" value="Retrotrans_gag"/>
    <property type="match status" value="1"/>
</dbReference>
<dbReference type="Pfam" id="PF13456">
    <property type="entry name" value="RVT_3"/>
    <property type="match status" value="1"/>
</dbReference>
<dbReference type="PANTHER" id="PTHR48475">
    <property type="entry name" value="RIBONUCLEASE H"/>
    <property type="match status" value="1"/>
</dbReference>
<sequence>MEVGPSFRRENLQSSSLAVNQEEEIERENPAITAPPNSQDMEYRKVKNEDRDEDGNGNDIVRIKVVLSPARHLEFLFELTSKADHASWSSRIFACPIRGYHPLLGNRFINSKDRSHSFSLKAIFTTSPGKEDVTDLLFGMEEMALSGNKRGDNRLPTFNQRQIQSEVRVPGGQEEREVQHSRGRTEGRKRSHSREPSFLGEARKKRRIEELEEELKLLKGGDENRDEQRRSRQSRSYSGSCGSPQCGSPHSVPSPKGRGRESDYRRRRKVSPKGRRQRHSKSPPRQEQNPIWRKLQQISHSLFSTRIERAKFPTRFVTRPLQSTTERVTRLGEVGLRWFDHLEHGSIRSWKEMSKIFTARFITNTRKPKEIDSLLALTMKVGETLKSYSTRYWEVYNDIDACDEDIVVKTFRFGLHEDSKLRKSFTKTPPVSMAELMTRLEEHIRVEDDPKSMAKTAENCRAYRYHLEHLVKNGHLKQYVDETKSPYQNVEVPRINVKASAPVGIIDVIHFGSTCHDQRGEMRRAAHLREVFQVQDSPQMAPTPLRKESVEEIVFSNQDLEGVQLPHSDALVITLRIGEFDVKRVLIDPGSSVEIMYESLFRGLGLGKKDLSRTEGPLSGFSGETVIPSGKVIINVKARMVSSPTEFFVLNTFSPYNAILGRPWLHRMRAVPSTLHQRLRFPTLQGIMEIMGDQLAAKQCLGGEDSEERHSQEKCVKKLVPLTITEGESQRQFLIGDSLTQEHKSQLLILLDKYQDVFAWTPYEAPGVDPEFVCHELNVSPEYKPVIQKARRTAPQHAEAVREEVERLLKIEAIREILSSLPKIDQLVDSTAGHERMSFLDAFQGYHQIALRKEDQEKTAFITPRGVFCYKVMPFGLKNAGATYQRMVTKMFSELLGRTVEVYIDDMVVKSVKGTDHMEDLERVFGILRRHNLKLNASKCAFGVGSGKFLGFLVTQRGIEANPDQIAAIQGLQPPKNVREVQRLTSMAAALNRFLSKSAEKCRPFFDLIKKGKSFAWSEESDHAFEQLKKYLSAPPLLSSPKEGEPLYIYRAVSDKAVSAAIIRDESGEQRPVYYTSKTMNGAETRYLPLEKSALALFVTAKKLPHYFQAHTMIVLTSLPLKALFRSSDFSGRISKWGAQLGAYDVRYKPRMAIKGQVLADFIAEFAPGDSILTEGEHRKDTERDLEKKGWVLYVDGAANSRGSGLGIVLISPEGELLEQAVRLGFSASNNEAEYEALLYGLRATKRLGADPLTIHCDSQLIVNQLIGEYMAKDERMIAYLDLARNLLKGFGKFNIERVGREHNGHADSLAGLASSVAPEFRRTITVEVQDSPSIRTRKKRLRFARQQQGIGSPEKERYTKSHIRDPISFVCIRTRSRTCSTRSTREYAVVILEGDRWPTERSVKATGGHICRKMRPNMSNAARSASVSCPTTAHSSTADHSRKYCSDFGIRNHFSSPAYPQGNGQAESSNKVILNGIKKRLEEAKGRWVEELPTVLWTFRTTPRSSTGETPYSLTYGVEAVIPLEVGLPTVRSEEYDQDNNELVLAKDLDLAQEHRDLAMIRLASNQSDLKKRYGKSVSERILVPGDLVLWKVLGSRRDPTQGKLGANWEGPYQIVSEAGLGAFNLKGMDDKPLKRPWNISNLKKFYQ</sequence>
<dbReference type="Gene3D" id="3.30.420.10">
    <property type="entry name" value="Ribonuclease H-like superfamily/Ribonuclease H"/>
    <property type="match status" value="2"/>
</dbReference>
<dbReference type="InterPro" id="IPR043502">
    <property type="entry name" value="DNA/RNA_pol_sf"/>
</dbReference>
<reference evidence="5" key="1">
    <citation type="submission" date="2018-02" db="EMBL/GenBank/DDBJ databases">
        <authorList>
            <person name="Cohen D.B."/>
            <person name="Kent A.D."/>
        </authorList>
    </citation>
    <scope>NUCLEOTIDE SEQUENCE</scope>
</reference>
<dbReference type="CDD" id="cd09279">
    <property type="entry name" value="RNase_HI_like"/>
    <property type="match status" value="1"/>
</dbReference>
<feature type="compositionally biased region" description="Basic and acidic residues" evidence="2">
    <location>
        <begin position="219"/>
        <end position="230"/>
    </location>
</feature>
<dbReference type="Gene3D" id="3.10.10.10">
    <property type="entry name" value="HIV Type 1 Reverse Transcriptase, subunit A, domain 1"/>
    <property type="match status" value="1"/>
</dbReference>
<dbReference type="InterPro" id="IPR021109">
    <property type="entry name" value="Peptidase_aspartic_dom_sf"/>
</dbReference>
<dbReference type="GO" id="GO:0003676">
    <property type="term" value="F:nucleic acid binding"/>
    <property type="evidence" value="ECO:0007669"/>
    <property type="project" value="InterPro"/>
</dbReference>
<dbReference type="PROSITE" id="PS50879">
    <property type="entry name" value="RNASE_H_1"/>
    <property type="match status" value="1"/>
</dbReference>
<evidence type="ECO:0000259" key="4">
    <source>
        <dbReference type="PROSITE" id="PS50994"/>
    </source>
</evidence>
<dbReference type="PROSITE" id="PS50994">
    <property type="entry name" value="INTEGRASE"/>
    <property type="match status" value="1"/>
</dbReference>
<dbReference type="InterPro" id="IPR012337">
    <property type="entry name" value="RNaseH-like_sf"/>
</dbReference>
<dbReference type="CDD" id="cd01647">
    <property type="entry name" value="RT_LTR"/>
    <property type="match status" value="1"/>
</dbReference>
<evidence type="ECO:0000256" key="2">
    <source>
        <dbReference type="SAM" id="MobiDB-lite"/>
    </source>
</evidence>
<feature type="domain" description="RNase H type-1" evidence="3">
    <location>
        <begin position="1187"/>
        <end position="1316"/>
    </location>
</feature>
<organism evidence="5">
    <name type="scientific">Fagus sylvatica</name>
    <name type="common">Beechnut</name>
    <dbReference type="NCBI Taxonomy" id="28930"/>
    <lineage>
        <taxon>Eukaryota</taxon>
        <taxon>Viridiplantae</taxon>
        <taxon>Streptophyta</taxon>
        <taxon>Embryophyta</taxon>
        <taxon>Tracheophyta</taxon>
        <taxon>Spermatophyta</taxon>
        <taxon>Magnoliopsida</taxon>
        <taxon>eudicotyledons</taxon>
        <taxon>Gunneridae</taxon>
        <taxon>Pentapetalae</taxon>
        <taxon>rosids</taxon>
        <taxon>fabids</taxon>
        <taxon>Fagales</taxon>
        <taxon>Fagaceae</taxon>
        <taxon>Fagus</taxon>
    </lineage>
</organism>
<dbReference type="SUPFAM" id="SSF53098">
    <property type="entry name" value="Ribonuclease H-like"/>
    <property type="match status" value="2"/>
</dbReference>
<dbReference type="SUPFAM" id="SSF56672">
    <property type="entry name" value="DNA/RNA polymerases"/>
    <property type="match status" value="1"/>
</dbReference>
<dbReference type="GO" id="GO:0006310">
    <property type="term" value="P:DNA recombination"/>
    <property type="evidence" value="ECO:0007669"/>
    <property type="project" value="UniProtKB-KW"/>
</dbReference>
<proteinExistence type="predicted"/>
<dbReference type="PANTHER" id="PTHR48475:SF2">
    <property type="entry name" value="RIBONUCLEASE H"/>
    <property type="match status" value="1"/>
</dbReference>
<feature type="region of interest" description="Disordered" evidence="2">
    <location>
        <begin position="148"/>
        <end position="202"/>
    </location>
</feature>
<accession>A0A2N9GUR6</accession>
<evidence type="ECO:0000313" key="5">
    <source>
        <dbReference type="EMBL" id="SPD03034.1"/>
    </source>
</evidence>
<dbReference type="CDD" id="cd00303">
    <property type="entry name" value="retropepsin_like"/>
    <property type="match status" value="1"/>
</dbReference>
<feature type="domain" description="Integrase catalytic" evidence="4">
    <location>
        <begin position="1417"/>
        <end position="1520"/>
    </location>
</feature>
<feature type="compositionally biased region" description="Basic and acidic residues" evidence="2">
    <location>
        <begin position="41"/>
        <end position="50"/>
    </location>
</feature>
<feature type="compositionally biased region" description="Basic and acidic residues" evidence="2">
    <location>
        <begin position="173"/>
        <end position="188"/>
    </location>
</feature>
<dbReference type="GO" id="GO:0015074">
    <property type="term" value="P:DNA integration"/>
    <property type="evidence" value="ECO:0007669"/>
    <property type="project" value="InterPro"/>
</dbReference>
<dbReference type="Gene3D" id="3.30.70.270">
    <property type="match status" value="2"/>
</dbReference>
<gene>
    <name evidence="5" type="ORF">FSB_LOCUS30916</name>
</gene>
<dbReference type="InterPro" id="IPR041577">
    <property type="entry name" value="RT_RNaseH_2"/>
</dbReference>
<dbReference type="EMBL" id="OIVN01002368">
    <property type="protein sequence ID" value="SPD03034.1"/>
    <property type="molecule type" value="Genomic_DNA"/>
</dbReference>
<dbReference type="InterPro" id="IPR043128">
    <property type="entry name" value="Rev_trsase/Diguanyl_cyclase"/>
</dbReference>
<feature type="region of interest" description="Disordered" evidence="2">
    <location>
        <begin position="1"/>
        <end position="57"/>
    </location>
</feature>
<protein>
    <submittedName>
        <fullName evidence="5">Uncharacterized protein</fullName>
    </submittedName>
</protein>
<dbReference type="GO" id="GO:0004523">
    <property type="term" value="F:RNA-DNA hybrid ribonuclease activity"/>
    <property type="evidence" value="ECO:0007669"/>
    <property type="project" value="InterPro"/>
</dbReference>
<feature type="compositionally biased region" description="Polar residues" evidence="2">
    <location>
        <begin position="156"/>
        <end position="165"/>
    </location>
</feature>
<evidence type="ECO:0000259" key="3">
    <source>
        <dbReference type="PROSITE" id="PS50879"/>
    </source>
</evidence>
<dbReference type="Gene3D" id="2.40.70.10">
    <property type="entry name" value="Acid Proteases"/>
    <property type="match status" value="1"/>
</dbReference>
<feature type="region of interest" description="Disordered" evidence="2">
    <location>
        <begin position="219"/>
        <end position="293"/>
    </location>
</feature>
<name>A0A2N9GUR6_FAGSY</name>
<dbReference type="InterPro" id="IPR000477">
    <property type="entry name" value="RT_dom"/>
</dbReference>
<dbReference type="InterPro" id="IPR036397">
    <property type="entry name" value="RNaseH_sf"/>
</dbReference>
<keyword evidence="1" id="KW-0233">DNA recombination</keyword>
<dbReference type="Pfam" id="PF17919">
    <property type="entry name" value="RT_RNaseH_2"/>
    <property type="match status" value="1"/>
</dbReference>
<dbReference type="InterPro" id="IPR005162">
    <property type="entry name" value="Retrotrans_gag_dom"/>
</dbReference>
<dbReference type="InterPro" id="IPR002156">
    <property type="entry name" value="RNaseH_domain"/>
</dbReference>